<accession>A0A6I4TSG1</accession>
<protein>
    <submittedName>
        <fullName evidence="6">TetR family transcriptional regulator</fullName>
    </submittedName>
</protein>
<dbReference type="InterPro" id="IPR025996">
    <property type="entry name" value="MT1864/Rv1816-like_C"/>
</dbReference>
<dbReference type="EMBL" id="WTYI01000001">
    <property type="protein sequence ID" value="MXO97333.1"/>
    <property type="molecule type" value="Genomic_DNA"/>
</dbReference>
<evidence type="ECO:0000259" key="5">
    <source>
        <dbReference type="PROSITE" id="PS50977"/>
    </source>
</evidence>
<evidence type="ECO:0000313" key="6">
    <source>
        <dbReference type="EMBL" id="MXO97333.1"/>
    </source>
</evidence>
<dbReference type="GO" id="GO:0000976">
    <property type="term" value="F:transcription cis-regulatory region binding"/>
    <property type="evidence" value="ECO:0007669"/>
    <property type="project" value="TreeGrafter"/>
</dbReference>
<keyword evidence="7" id="KW-1185">Reference proteome</keyword>
<dbReference type="InterPro" id="IPR050109">
    <property type="entry name" value="HTH-type_TetR-like_transc_reg"/>
</dbReference>
<dbReference type="SUPFAM" id="SSF46689">
    <property type="entry name" value="Homeodomain-like"/>
    <property type="match status" value="1"/>
</dbReference>
<dbReference type="Pfam" id="PF00440">
    <property type="entry name" value="TetR_N"/>
    <property type="match status" value="1"/>
</dbReference>
<dbReference type="GO" id="GO:0003700">
    <property type="term" value="F:DNA-binding transcription factor activity"/>
    <property type="evidence" value="ECO:0007669"/>
    <property type="project" value="TreeGrafter"/>
</dbReference>
<dbReference type="Proteomes" id="UP000432727">
    <property type="component" value="Unassembled WGS sequence"/>
</dbReference>
<dbReference type="OrthoDB" id="4541465at2"/>
<feature type="DNA-binding region" description="H-T-H motif" evidence="4">
    <location>
        <begin position="33"/>
        <end position="52"/>
    </location>
</feature>
<evidence type="ECO:0000256" key="1">
    <source>
        <dbReference type="ARBA" id="ARBA00023015"/>
    </source>
</evidence>
<evidence type="ECO:0000256" key="3">
    <source>
        <dbReference type="ARBA" id="ARBA00023163"/>
    </source>
</evidence>
<gene>
    <name evidence="6" type="ORF">GRI34_12995</name>
</gene>
<reference evidence="6 7" key="1">
    <citation type="submission" date="2019-12" db="EMBL/GenBank/DDBJ databases">
        <title>Genomic-based taxomic classification of the family Erythrobacteraceae.</title>
        <authorList>
            <person name="Xu L."/>
        </authorList>
    </citation>
    <scope>NUCLEOTIDE SEQUENCE [LARGE SCALE GENOMIC DNA]</scope>
    <source>
        <strain evidence="6 7">JCM 12189</strain>
    </source>
</reference>
<dbReference type="SUPFAM" id="SSF48498">
    <property type="entry name" value="Tetracyclin repressor-like, C-terminal domain"/>
    <property type="match status" value="1"/>
</dbReference>
<keyword evidence="3" id="KW-0804">Transcription</keyword>
<sequence length="197" mass="22654">MARTIRKPAHERREQILAEALRLFARQGMANVSTRQIAKAVGISQPSLYAHFRSRDEIAIEVARRAFLKLRNRMEAVSSSNHSARERLRLMGKEYVRFGLEESDAYRMAFILERRNLTDEDRIVIHQAGMHGFSIVQNFFQDELDGDDRTTAAAAQSAWASMHGLVSLLLTRPDFPWVEQEALIETHLDRLCRDFLG</sequence>
<keyword evidence="1" id="KW-0805">Transcription regulation</keyword>
<dbReference type="Gene3D" id="1.10.357.10">
    <property type="entry name" value="Tetracycline Repressor, domain 2"/>
    <property type="match status" value="1"/>
</dbReference>
<dbReference type="AlphaFoldDB" id="A0A6I4TSG1"/>
<dbReference type="RefSeq" id="WP_160596292.1">
    <property type="nucleotide sequence ID" value="NZ_WTYI01000001.1"/>
</dbReference>
<dbReference type="PRINTS" id="PR00455">
    <property type="entry name" value="HTHTETR"/>
</dbReference>
<dbReference type="PROSITE" id="PS50977">
    <property type="entry name" value="HTH_TETR_2"/>
    <property type="match status" value="1"/>
</dbReference>
<dbReference type="Gene3D" id="1.10.10.60">
    <property type="entry name" value="Homeodomain-like"/>
    <property type="match status" value="1"/>
</dbReference>
<dbReference type="Pfam" id="PF13305">
    <property type="entry name" value="TetR_C_33"/>
    <property type="match status" value="1"/>
</dbReference>
<dbReference type="PANTHER" id="PTHR30055:SF234">
    <property type="entry name" value="HTH-TYPE TRANSCRIPTIONAL REGULATOR BETI"/>
    <property type="match status" value="1"/>
</dbReference>
<dbReference type="InterPro" id="IPR009057">
    <property type="entry name" value="Homeodomain-like_sf"/>
</dbReference>
<evidence type="ECO:0000256" key="4">
    <source>
        <dbReference type="PROSITE-ProRule" id="PRU00335"/>
    </source>
</evidence>
<dbReference type="PANTHER" id="PTHR30055">
    <property type="entry name" value="HTH-TYPE TRANSCRIPTIONAL REGULATOR RUTR"/>
    <property type="match status" value="1"/>
</dbReference>
<comment type="caution">
    <text evidence="6">The sequence shown here is derived from an EMBL/GenBank/DDBJ whole genome shotgun (WGS) entry which is preliminary data.</text>
</comment>
<proteinExistence type="predicted"/>
<dbReference type="InterPro" id="IPR001647">
    <property type="entry name" value="HTH_TetR"/>
</dbReference>
<keyword evidence="2 4" id="KW-0238">DNA-binding</keyword>
<evidence type="ECO:0000256" key="2">
    <source>
        <dbReference type="ARBA" id="ARBA00023125"/>
    </source>
</evidence>
<evidence type="ECO:0000313" key="7">
    <source>
        <dbReference type="Proteomes" id="UP000432727"/>
    </source>
</evidence>
<dbReference type="InterPro" id="IPR036271">
    <property type="entry name" value="Tet_transcr_reg_TetR-rel_C_sf"/>
</dbReference>
<organism evidence="6 7">
    <name type="scientific">Qipengyuania aquimaris</name>
    <dbReference type="NCBI Taxonomy" id="255984"/>
    <lineage>
        <taxon>Bacteria</taxon>
        <taxon>Pseudomonadati</taxon>
        <taxon>Pseudomonadota</taxon>
        <taxon>Alphaproteobacteria</taxon>
        <taxon>Sphingomonadales</taxon>
        <taxon>Erythrobacteraceae</taxon>
        <taxon>Qipengyuania</taxon>
    </lineage>
</organism>
<feature type="domain" description="HTH tetR-type" evidence="5">
    <location>
        <begin position="10"/>
        <end position="70"/>
    </location>
</feature>
<name>A0A6I4TSG1_9SPHN</name>